<evidence type="ECO:0000259" key="1">
    <source>
        <dbReference type="PROSITE" id="PS51725"/>
    </source>
</evidence>
<dbReference type="GO" id="GO:0004497">
    <property type="term" value="F:monooxygenase activity"/>
    <property type="evidence" value="ECO:0007669"/>
    <property type="project" value="UniProtKB-KW"/>
</dbReference>
<proteinExistence type="predicted"/>
<comment type="caution">
    <text evidence="2">The sequence shown here is derived from an EMBL/GenBank/DDBJ whole genome shotgun (WGS) entry which is preliminary data.</text>
</comment>
<evidence type="ECO:0000313" key="2">
    <source>
        <dbReference type="EMBL" id="MYM90576.1"/>
    </source>
</evidence>
<dbReference type="EMBL" id="WWCW01000128">
    <property type="protein sequence ID" value="MYM90576.1"/>
    <property type="molecule type" value="Genomic_DNA"/>
</dbReference>
<gene>
    <name evidence="2" type="ORF">GTP91_25810</name>
</gene>
<dbReference type="InterPro" id="IPR007138">
    <property type="entry name" value="ABM_dom"/>
</dbReference>
<evidence type="ECO:0000313" key="3">
    <source>
        <dbReference type="Proteomes" id="UP000470302"/>
    </source>
</evidence>
<keyword evidence="2" id="KW-0503">Monooxygenase</keyword>
<dbReference type="InterPro" id="IPR011008">
    <property type="entry name" value="Dimeric_a/b-barrel"/>
</dbReference>
<name>A0A845GBJ1_9BURK</name>
<dbReference type="PANTHER" id="PTHR33336:SF15">
    <property type="entry name" value="ABM DOMAIN-CONTAINING PROTEIN"/>
    <property type="match status" value="1"/>
</dbReference>
<dbReference type="PROSITE" id="PS51725">
    <property type="entry name" value="ABM"/>
    <property type="match status" value="1"/>
</dbReference>
<sequence>MQELVVVATLTAKPGHEAVLKAALERVVPPSRAEAGCIRYDLHFDLEHPGRFVVLEAWRGAEAHALHETTPHFLELIKAVDGLVDVQVLKLNQLV</sequence>
<protein>
    <submittedName>
        <fullName evidence="2">Antibiotic biosynthesis monooxygenase</fullName>
    </submittedName>
</protein>
<dbReference type="Gene3D" id="3.30.70.100">
    <property type="match status" value="1"/>
</dbReference>
<keyword evidence="2" id="KW-0560">Oxidoreductase</keyword>
<feature type="domain" description="ABM" evidence="1">
    <location>
        <begin position="4"/>
        <end position="94"/>
    </location>
</feature>
<dbReference type="Pfam" id="PF03992">
    <property type="entry name" value="ABM"/>
    <property type="match status" value="1"/>
</dbReference>
<dbReference type="PANTHER" id="PTHR33336">
    <property type="entry name" value="QUINOL MONOOXYGENASE YGIN-RELATED"/>
    <property type="match status" value="1"/>
</dbReference>
<organism evidence="2 3">
    <name type="scientific">Duganella vulcania</name>
    <dbReference type="NCBI Taxonomy" id="2692166"/>
    <lineage>
        <taxon>Bacteria</taxon>
        <taxon>Pseudomonadati</taxon>
        <taxon>Pseudomonadota</taxon>
        <taxon>Betaproteobacteria</taxon>
        <taxon>Burkholderiales</taxon>
        <taxon>Oxalobacteraceae</taxon>
        <taxon>Telluria group</taxon>
        <taxon>Duganella</taxon>
    </lineage>
</organism>
<dbReference type="AlphaFoldDB" id="A0A845GBJ1"/>
<dbReference type="RefSeq" id="WP_161099350.1">
    <property type="nucleotide sequence ID" value="NZ_WWCW01000128.1"/>
</dbReference>
<reference evidence="2 3" key="1">
    <citation type="submission" date="2020-01" db="EMBL/GenBank/DDBJ databases">
        <title>Novel species isolated from a subtropical stream in China.</title>
        <authorList>
            <person name="Lu H."/>
        </authorList>
    </citation>
    <scope>NUCLEOTIDE SEQUENCE [LARGE SCALE GENOMIC DNA]</scope>
    <source>
        <strain evidence="2 3">FT82W</strain>
    </source>
</reference>
<accession>A0A845GBJ1</accession>
<dbReference type="SUPFAM" id="SSF54909">
    <property type="entry name" value="Dimeric alpha+beta barrel"/>
    <property type="match status" value="1"/>
</dbReference>
<dbReference type="InterPro" id="IPR050744">
    <property type="entry name" value="AI-2_Isomerase_LsrG"/>
</dbReference>
<dbReference type="Proteomes" id="UP000470302">
    <property type="component" value="Unassembled WGS sequence"/>
</dbReference>